<name>A0A4Q7YKV3_9GAMM</name>
<keyword evidence="3" id="KW-1185">Reference proteome</keyword>
<dbReference type="OrthoDB" id="7057681at2"/>
<sequence length="271" mass="29956">MRLRLPPLCCLPLVCHPALADTQQYDLTAGADYYTLKEFGTGGARLVREEAILPGARLAWREQREHLIMTLDAALAGGPVHYDGQTQSGLPHTTRGWHLLPEVGVGLEWPARTRLRAYGRMEFEADFRYLDDKGAVAGATEFYQRLNGGLGLALDAWRGERTGLTVRAGRLEPLYSVVNVYSRTGTDDLTLRLDNGSGWEASADYVWKTAADRQWLLSAACRNQEFDPSPAAQMTVNGAPIGYIIYQPEIHFHRCGLRLGLRMPLGAASAN</sequence>
<accession>A0A4Q7YKV3</accession>
<keyword evidence="1" id="KW-0732">Signal</keyword>
<reference evidence="2 3" key="1">
    <citation type="submission" date="2019-02" db="EMBL/GenBank/DDBJ databases">
        <title>Genomic Encyclopedia of Type Strains, Phase IV (KMG-IV): sequencing the most valuable type-strain genomes for metagenomic binning, comparative biology and taxonomic classification.</title>
        <authorList>
            <person name="Goeker M."/>
        </authorList>
    </citation>
    <scope>NUCLEOTIDE SEQUENCE [LARGE SCALE GENOMIC DNA]</scope>
    <source>
        <strain evidence="2 3">DSM 105135</strain>
    </source>
</reference>
<dbReference type="EMBL" id="SHKX01000014">
    <property type="protein sequence ID" value="RZU38177.1"/>
    <property type="molecule type" value="Genomic_DNA"/>
</dbReference>
<dbReference type="RefSeq" id="WP_130414787.1">
    <property type="nucleotide sequence ID" value="NZ_SHKX01000014.1"/>
</dbReference>
<organism evidence="2 3">
    <name type="scientific">Fluviicoccus keumensis</name>
    <dbReference type="NCBI Taxonomy" id="1435465"/>
    <lineage>
        <taxon>Bacteria</taxon>
        <taxon>Pseudomonadati</taxon>
        <taxon>Pseudomonadota</taxon>
        <taxon>Gammaproteobacteria</taxon>
        <taxon>Moraxellales</taxon>
        <taxon>Moraxellaceae</taxon>
        <taxon>Fluviicoccus</taxon>
    </lineage>
</organism>
<evidence type="ECO:0000313" key="2">
    <source>
        <dbReference type="EMBL" id="RZU38177.1"/>
    </source>
</evidence>
<comment type="caution">
    <text evidence="2">The sequence shown here is derived from an EMBL/GenBank/DDBJ whole genome shotgun (WGS) entry which is preliminary data.</text>
</comment>
<dbReference type="AlphaFoldDB" id="A0A4Q7YKV3"/>
<evidence type="ECO:0000256" key="1">
    <source>
        <dbReference type="SAM" id="SignalP"/>
    </source>
</evidence>
<dbReference type="Proteomes" id="UP000292423">
    <property type="component" value="Unassembled WGS sequence"/>
</dbReference>
<protein>
    <submittedName>
        <fullName evidence="2">Uncharacterized protein</fullName>
    </submittedName>
</protein>
<feature type="signal peptide" evidence="1">
    <location>
        <begin position="1"/>
        <end position="20"/>
    </location>
</feature>
<gene>
    <name evidence="2" type="ORF">EV700_2755</name>
</gene>
<feature type="chain" id="PRO_5020322211" evidence="1">
    <location>
        <begin position="21"/>
        <end position="271"/>
    </location>
</feature>
<evidence type="ECO:0000313" key="3">
    <source>
        <dbReference type="Proteomes" id="UP000292423"/>
    </source>
</evidence>
<proteinExistence type="predicted"/>